<proteinExistence type="predicted"/>
<dbReference type="Proteomes" id="UP000567179">
    <property type="component" value="Unassembled WGS sequence"/>
</dbReference>
<feature type="transmembrane region" description="Helical" evidence="1">
    <location>
        <begin position="13"/>
        <end position="36"/>
    </location>
</feature>
<name>A0A8H5ERE5_9AGAR</name>
<keyword evidence="1" id="KW-0812">Transmembrane</keyword>
<evidence type="ECO:0000313" key="2">
    <source>
        <dbReference type="EMBL" id="KAF5309536.1"/>
    </source>
</evidence>
<comment type="caution">
    <text evidence="2">The sequence shown here is derived from an EMBL/GenBank/DDBJ whole genome shotgun (WGS) entry which is preliminary data.</text>
</comment>
<protein>
    <submittedName>
        <fullName evidence="2">Uncharacterized protein</fullName>
    </submittedName>
</protein>
<keyword evidence="1" id="KW-1133">Transmembrane helix</keyword>
<accession>A0A8H5ERE5</accession>
<gene>
    <name evidence="2" type="ORF">D9619_012317</name>
</gene>
<dbReference type="PANTHER" id="PTHR35043">
    <property type="entry name" value="TRANSCRIPTION FACTOR DOMAIN-CONTAINING PROTEIN"/>
    <property type="match status" value="1"/>
</dbReference>
<evidence type="ECO:0000313" key="3">
    <source>
        <dbReference type="Proteomes" id="UP000567179"/>
    </source>
</evidence>
<dbReference type="AlphaFoldDB" id="A0A8H5ERE5"/>
<keyword evidence="3" id="KW-1185">Reference proteome</keyword>
<reference evidence="2 3" key="1">
    <citation type="journal article" date="2020" name="ISME J.">
        <title>Uncovering the hidden diversity of litter-decomposition mechanisms in mushroom-forming fungi.</title>
        <authorList>
            <person name="Floudas D."/>
            <person name="Bentzer J."/>
            <person name="Ahren D."/>
            <person name="Johansson T."/>
            <person name="Persson P."/>
            <person name="Tunlid A."/>
        </authorList>
    </citation>
    <scope>NUCLEOTIDE SEQUENCE [LARGE SCALE GENOMIC DNA]</scope>
    <source>
        <strain evidence="2 3">CBS 101986</strain>
    </source>
</reference>
<dbReference type="EMBL" id="JAACJJ010000059">
    <property type="protein sequence ID" value="KAF5309536.1"/>
    <property type="molecule type" value="Genomic_DNA"/>
</dbReference>
<dbReference type="PANTHER" id="PTHR35043:SF7">
    <property type="entry name" value="TRANSCRIPTION FACTOR DOMAIN-CONTAINING PROTEIN"/>
    <property type="match status" value="1"/>
</dbReference>
<organism evidence="2 3">
    <name type="scientific">Psilocybe cf. subviscida</name>
    <dbReference type="NCBI Taxonomy" id="2480587"/>
    <lineage>
        <taxon>Eukaryota</taxon>
        <taxon>Fungi</taxon>
        <taxon>Dikarya</taxon>
        <taxon>Basidiomycota</taxon>
        <taxon>Agaricomycotina</taxon>
        <taxon>Agaricomycetes</taxon>
        <taxon>Agaricomycetidae</taxon>
        <taxon>Agaricales</taxon>
        <taxon>Agaricineae</taxon>
        <taxon>Strophariaceae</taxon>
        <taxon>Psilocybe</taxon>
    </lineage>
</organism>
<evidence type="ECO:0000256" key="1">
    <source>
        <dbReference type="SAM" id="Phobius"/>
    </source>
</evidence>
<sequence length="273" mass="31373">MSADTNYRSTSDIIWSCIATVFACTWVSVHPNLLSYDTKPAQRFRHRLSLLLWAFAAPEFLVIYAYRQWAGSCDISEGVQRIVKEEKIELDTWTQTLNWGPTHSHFLQMGGFMFQDPSRKHEPPEFVDVSRLITNNKNDIGRNALKNVLMNLPSEDEIWDKSKGDVFTKLITALQTCWFLVQLISRSIQNLAICELEIITLAYATFNIAMFFFWRTKPLDVQCPIVIPFESAAALRTTRHFPVDNDTTTELVFHLSQSASEVVKVQASELPYR</sequence>
<dbReference type="OrthoDB" id="9451547at2759"/>
<keyword evidence="1" id="KW-0472">Membrane</keyword>
<feature type="transmembrane region" description="Helical" evidence="1">
    <location>
        <begin position="48"/>
        <end position="66"/>
    </location>
</feature>